<dbReference type="eggNOG" id="KOG0747">
    <property type="taxonomic scope" value="Eukaryota"/>
</dbReference>
<proteinExistence type="inferred from homology"/>
<dbReference type="HOGENOM" id="CLU_007383_1_7_1"/>
<dbReference type="OMA" id="WCAKTIL"/>
<dbReference type="GeneID" id="6759935"/>
<feature type="domain" description="NAD-dependent epimerase/dehydratase" evidence="2">
    <location>
        <begin position="1"/>
        <end position="158"/>
    </location>
</feature>
<sequence length="236" mass="26880">MEDPYETHRSNVMGTLNILEAIRKFRNQVTGAVIASSDKAYGHSTKLPYTENHPLRGLYPYDASKACTDILAQSFAQSYRLPIGVLRCANLYGPHDFHVSRLIPGTILSYLRDEQPVIRSDGSYRRDYLYIDDAVDAYLKFMDSIEKKQKKVIALNIGTDRAYSVQEVVRLIAELMNKPFKPTLLNNCKGEIHSQFLNSMQAKHSINWCAKTILEEGLMKTIESYQQTEKVSACVY</sequence>
<dbReference type="STRING" id="10228.B3SEQ3"/>
<keyword evidence="4" id="KW-1185">Reference proteome</keyword>
<dbReference type="RefSeq" id="XP_002118722.1">
    <property type="nucleotide sequence ID" value="XM_002118686.1"/>
</dbReference>
<gene>
    <name evidence="3" type="ORF">TRIADDRAFT_34621</name>
</gene>
<dbReference type="Pfam" id="PF01370">
    <property type="entry name" value="Epimerase"/>
    <property type="match status" value="1"/>
</dbReference>
<dbReference type="InParanoid" id="B3SEQ3"/>
<dbReference type="KEGG" id="tad:TRIADDRAFT_34621"/>
<organism evidence="3 4">
    <name type="scientific">Trichoplax adhaerens</name>
    <name type="common">Trichoplax reptans</name>
    <dbReference type="NCBI Taxonomy" id="10228"/>
    <lineage>
        <taxon>Eukaryota</taxon>
        <taxon>Metazoa</taxon>
        <taxon>Placozoa</taxon>
        <taxon>Uniplacotomia</taxon>
        <taxon>Trichoplacea</taxon>
        <taxon>Trichoplacidae</taxon>
        <taxon>Trichoplax</taxon>
    </lineage>
</organism>
<reference evidence="3 4" key="1">
    <citation type="journal article" date="2008" name="Nature">
        <title>The Trichoplax genome and the nature of placozoans.</title>
        <authorList>
            <person name="Srivastava M."/>
            <person name="Begovic E."/>
            <person name="Chapman J."/>
            <person name="Putnam N.H."/>
            <person name="Hellsten U."/>
            <person name="Kawashima T."/>
            <person name="Kuo A."/>
            <person name="Mitros T."/>
            <person name="Salamov A."/>
            <person name="Carpenter M.L."/>
            <person name="Signorovitch A.Y."/>
            <person name="Moreno M.A."/>
            <person name="Kamm K."/>
            <person name="Grimwood J."/>
            <person name="Schmutz J."/>
            <person name="Shapiro H."/>
            <person name="Grigoriev I.V."/>
            <person name="Buss L.W."/>
            <person name="Schierwater B."/>
            <person name="Dellaporta S.L."/>
            <person name="Rokhsar D.S."/>
        </authorList>
    </citation>
    <scope>NUCLEOTIDE SEQUENCE [LARGE SCALE GENOMIC DNA]</scope>
    <source>
        <strain evidence="3 4">Grell-BS-1999</strain>
    </source>
</reference>
<dbReference type="CTD" id="6759935"/>
<evidence type="ECO:0000313" key="4">
    <source>
        <dbReference type="Proteomes" id="UP000009022"/>
    </source>
</evidence>
<dbReference type="PhylomeDB" id="B3SEQ3"/>
<evidence type="ECO:0000259" key="2">
    <source>
        <dbReference type="Pfam" id="PF01370"/>
    </source>
</evidence>
<dbReference type="AlphaFoldDB" id="B3SEQ3"/>
<name>B3SEQ3_TRIAD</name>
<dbReference type="OrthoDB" id="16464at2759"/>
<dbReference type="FunCoup" id="B3SEQ3">
    <property type="interactions" value="264"/>
</dbReference>
<accession>B3SEQ3</accession>
<evidence type="ECO:0000313" key="3">
    <source>
        <dbReference type="EMBL" id="EDV18793.1"/>
    </source>
</evidence>
<evidence type="ECO:0000256" key="1">
    <source>
        <dbReference type="ARBA" id="ARBA00007637"/>
    </source>
</evidence>
<dbReference type="Gene3D" id="3.40.50.720">
    <property type="entry name" value="NAD(P)-binding Rossmann-like Domain"/>
    <property type="match status" value="1"/>
</dbReference>
<dbReference type="PANTHER" id="PTHR43000">
    <property type="entry name" value="DTDP-D-GLUCOSE 4,6-DEHYDRATASE-RELATED"/>
    <property type="match status" value="1"/>
</dbReference>
<dbReference type="InterPro" id="IPR001509">
    <property type="entry name" value="Epimerase_deHydtase"/>
</dbReference>
<dbReference type="InterPro" id="IPR036291">
    <property type="entry name" value="NAD(P)-bd_dom_sf"/>
</dbReference>
<dbReference type="Proteomes" id="UP000009022">
    <property type="component" value="Unassembled WGS sequence"/>
</dbReference>
<protein>
    <recommendedName>
        <fullName evidence="2">NAD-dependent epimerase/dehydratase domain-containing protein</fullName>
    </recommendedName>
</protein>
<comment type="similarity">
    <text evidence="1">Belongs to the NAD(P)-dependent epimerase/dehydratase family.</text>
</comment>
<dbReference type="SUPFAM" id="SSF51735">
    <property type="entry name" value="NAD(P)-binding Rossmann-fold domains"/>
    <property type="match status" value="1"/>
</dbReference>
<dbReference type="EMBL" id="DS985585">
    <property type="protein sequence ID" value="EDV18793.1"/>
    <property type="molecule type" value="Genomic_DNA"/>
</dbReference>
<dbReference type="Gene3D" id="3.90.25.10">
    <property type="entry name" value="UDP-galactose 4-epimerase, domain 1"/>
    <property type="match status" value="1"/>
</dbReference>